<dbReference type="GO" id="GO:0005524">
    <property type="term" value="F:ATP binding"/>
    <property type="evidence" value="ECO:0007669"/>
    <property type="project" value="UniProtKB-UniRule"/>
</dbReference>
<keyword evidence="5 9" id="KW-0093">Biotin biosynthesis</keyword>
<keyword evidence="3 9" id="KW-0479">Metal-binding</keyword>
<dbReference type="Proteomes" id="UP000317178">
    <property type="component" value="Chromosome"/>
</dbReference>
<proteinExistence type="inferred from homology"/>
<sequence>MRGLFITGTDTDVGKTWMTASIASQLLARNEHKIGLYKPACSGSVRNEEGRLYWPDLEHLYIALREQFPRDRICPQTFEAPLAPPVAAAAEEKQIDSELLRTGIDWWRERVDMLLVEGVGGWYCPLSEDEMVADFATELAFPVVIVARLGLGTINHTLLTLDAVRSRGLTVAGVILNEPVALEGDASVESNAEQIERWGKTSVLGISRHDQHYQPRQTEETDWFGLSVESSRT</sequence>
<keyword evidence="11" id="KW-1185">Reference proteome</keyword>
<dbReference type="Pfam" id="PF13500">
    <property type="entry name" value="AAA_26"/>
    <property type="match status" value="1"/>
</dbReference>
<dbReference type="Gene3D" id="3.40.50.300">
    <property type="entry name" value="P-loop containing nucleotide triphosphate hydrolases"/>
    <property type="match status" value="1"/>
</dbReference>
<comment type="catalytic activity">
    <reaction evidence="9">
        <text>(7R,8S)-7,8-diammoniononanoate + CO2 + ATP = (4R,5S)-dethiobiotin + ADP + phosphate + 3 H(+)</text>
        <dbReference type="Rhea" id="RHEA:15805"/>
        <dbReference type="ChEBI" id="CHEBI:15378"/>
        <dbReference type="ChEBI" id="CHEBI:16526"/>
        <dbReference type="ChEBI" id="CHEBI:30616"/>
        <dbReference type="ChEBI" id="CHEBI:43474"/>
        <dbReference type="ChEBI" id="CHEBI:149469"/>
        <dbReference type="ChEBI" id="CHEBI:149473"/>
        <dbReference type="ChEBI" id="CHEBI:456216"/>
        <dbReference type="EC" id="6.3.3.3"/>
    </reaction>
</comment>
<evidence type="ECO:0000256" key="4">
    <source>
        <dbReference type="ARBA" id="ARBA00022741"/>
    </source>
</evidence>
<feature type="binding site" evidence="9">
    <location>
        <position position="117"/>
    </location>
    <ligand>
        <name>Mg(2+)</name>
        <dbReference type="ChEBI" id="CHEBI:18420"/>
    </ligand>
</feature>
<dbReference type="EC" id="6.3.3.3" evidence="9"/>
<dbReference type="CDD" id="cd03109">
    <property type="entry name" value="DTBS"/>
    <property type="match status" value="1"/>
</dbReference>
<keyword evidence="7 9" id="KW-0460">Magnesium</keyword>
<evidence type="ECO:0000256" key="8">
    <source>
        <dbReference type="ARBA" id="ARBA00047386"/>
    </source>
</evidence>
<dbReference type="InterPro" id="IPR004472">
    <property type="entry name" value="DTB_synth_BioD"/>
</dbReference>
<feature type="binding site" evidence="9">
    <location>
        <position position="56"/>
    </location>
    <ligand>
        <name>ATP</name>
        <dbReference type="ChEBI" id="CHEBI:30616"/>
    </ligand>
</feature>
<feature type="binding site" evidence="9">
    <location>
        <begin position="177"/>
        <end position="178"/>
    </location>
    <ligand>
        <name>ATP</name>
        <dbReference type="ChEBI" id="CHEBI:30616"/>
    </ligand>
</feature>
<dbReference type="PANTHER" id="PTHR43210">
    <property type="entry name" value="DETHIOBIOTIN SYNTHETASE"/>
    <property type="match status" value="1"/>
</dbReference>
<evidence type="ECO:0000313" key="11">
    <source>
        <dbReference type="Proteomes" id="UP000317178"/>
    </source>
</evidence>
<dbReference type="SUPFAM" id="SSF52540">
    <property type="entry name" value="P-loop containing nucleoside triphosphate hydrolases"/>
    <property type="match status" value="1"/>
</dbReference>
<evidence type="ECO:0000313" key="10">
    <source>
        <dbReference type="EMBL" id="QDU78775.1"/>
    </source>
</evidence>
<dbReference type="PANTHER" id="PTHR43210:SF2">
    <property type="entry name" value="ATP-DEPENDENT DETHIOBIOTIN SYNTHETASE BIOD 2"/>
    <property type="match status" value="1"/>
</dbReference>
<comment type="cofactor">
    <cofactor evidence="9">
        <name>Mg(2+)</name>
        <dbReference type="ChEBI" id="CHEBI:18420"/>
    </cofactor>
</comment>
<keyword evidence="2 9" id="KW-0436">Ligase</keyword>
<comment type="similarity">
    <text evidence="9">Belongs to the dethiobiotin synthetase family.</text>
</comment>
<gene>
    <name evidence="10" type="primary">bioD1</name>
    <name evidence="9" type="synonym">bioD</name>
    <name evidence="10" type="ORF">Pla110_04790</name>
</gene>
<dbReference type="InterPro" id="IPR027417">
    <property type="entry name" value="P-loop_NTPase"/>
</dbReference>
<dbReference type="UniPathway" id="UPA00078">
    <property type="reaction ID" value="UER00161"/>
</dbReference>
<dbReference type="AlphaFoldDB" id="A0A518CHS1"/>
<feature type="active site" evidence="9">
    <location>
        <position position="38"/>
    </location>
</feature>
<evidence type="ECO:0000256" key="7">
    <source>
        <dbReference type="ARBA" id="ARBA00022842"/>
    </source>
</evidence>
<keyword evidence="4 9" id="KW-0547">Nucleotide-binding</keyword>
<keyword evidence="1 9" id="KW-0963">Cytoplasm</keyword>
<comment type="catalytic activity">
    <reaction evidence="8">
        <text>(7R,8S)-8-amino-7-(carboxyamino)nonanoate + ATP = (4R,5S)-dethiobiotin + ADP + phosphate + H(+)</text>
        <dbReference type="Rhea" id="RHEA:63684"/>
        <dbReference type="ChEBI" id="CHEBI:15378"/>
        <dbReference type="ChEBI" id="CHEBI:30616"/>
        <dbReference type="ChEBI" id="CHEBI:43474"/>
        <dbReference type="ChEBI" id="CHEBI:149470"/>
        <dbReference type="ChEBI" id="CHEBI:149473"/>
        <dbReference type="ChEBI" id="CHEBI:456216"/>
    </reaction>
</comment>
<dbReference type="GO" id="GO:0005829">
    <property type="term" value="C:cytosol"/>
    <property type="evidence" value="ECO:0007669"/>
    <property type="project" value="TreeGrafter"/>
</dbReference>
<dbReference type="EMBL" id="CP036281">
    <property type="protein sequence ID" value="QDU78775.1"/>
    <property type="molecule type" value="Genomic_DNA"/>
</dbReference>
<dbReference type="OrthoDB" id="9802097at2"/>
<organism evidence="10 11">
    <name type="scientific">Polystyrenella longa</name>
    <dbReference type="NCBI Taxonomy" id="2528007"/>
    <lineage>
        <taxon>Bacteria</taxon>
        <taxon>Pseudomonadati</taxon>
        <taxon>Planctomycetota</taxon>
        <taxon>Planctomycetia</taxon>
        <taxon>Planctomycetales</taxon>
        <taxon>Planctomycetaceae</taxon>
        <taxon>Polystyrenella</taxon>
    </lineage>
</organism>
<dbReference type="PIRSF" id="PIRSF006755">
    <property type="entry name" value="DTB_synth"/>
    <property type="match status" value="1"/>
</dbReference>
<comment type="subcellular location">
    <subcellularLocation>
        <location evidence="9">Cytoplasm</location>
    </subcellularLocation>
</comment>
<dbReference type="GO" id="GO:0004141">
    <property type="term" value="F:dethiobiotin synthase activity"/>
    <property type="evidence" value="ECO:0007669"/>
    <property type="project" value="UniProtKB-UniRule"/>
</dbReference>
<name>A0A518CHS1_9PLAN</name>
<comment type="pathway">
    <text evidence="9">Cofactor biosynthesis; biotin biosynthesis; biotin from 7,8-diaminononanoate: step 1/2.</text>
</comment>
<keyword evidence="6 9" id="KW-0067">ATP-binding</keyword>
<evidence type="ECO:0000256" key="3">
    <source>
        <dbReference type="ARBA" id="ARBA00022723"/>
    </source>
</evidence>
<feature type="binding site" evidence="9">
    <location>
        <begin position="117"/>
        <end position="120"/>
    </location>
    <ligand>
        <name>ATP</name>
        <dbReference type="ChEBI" id="CHEBI:30616"/>
    </ligand>
</feature>
<dbReference type="KEGG" id="plon:Pla110_04790"/>
<feature type="binding site" evidence="9">
    <location>
        <position position="16"/>
    </location>
    <ligand>
        <name>Mg(2+)</name>
        <dbReference type="ChEBI" id="CHEBI:18420"/>
    </ligand>
</feature>
<evidence type="ECO:0000256" key="9">
    <source>
        <dbReference type="HAMAP-Rule" id="MF_00336"/>
    </source>
</evidence>
<accession>A0A518CHS1</accession>
<dbReference type="GO" id="GO:0009102">
    <property type="term" value="P:biotin biosynthetic process"/>
    <property type="evidence" value="ECO:0007669"/>
    <property type="project" value="UniProtKB-UniRule"/>
</dbReference>
<dbReference type="RefSeq" id="WP_144992793.1">
    <property type="nucleotide sequence ID" value="NZ_CP036281.1"/>
</dbReference>
<dbReference type="GO" id="GO:0000287">
    <property type="term" value="F:magnesium ion binding"/>
    <property type="evidence" value="ECO:0007669"/>
    <property type="project" value="UniProtKB-UniRule"/>
</dbReference>
<dbReference type="NCBIfam" id="TIGR00347">
    <property type="entry name" value="bioD"/>
    <property type="match status" value="1"/>
</dbReference>
<evidence type="ECO:0000256" key="6">
    <source>
        <dbReference type="ARBA" id="ARBA00022840"/>
    </source>
</evidence>
<comment type="subunit">
    <text evidence="9">Homodimer.</text>
</comment>
<reference evidence="10 11" key="1">
    <citation type="submission" date="2019-02" db="EMBL/GenBank/DDBJ databases">
        <title>Deep-cultivation of Planctomycetes and their phenomic and genomic characterization uncovers novel biology.</title>
        <authorList>
            <person name="Wiegand S."/>
            <person name="Jogler M."/>
            <person name="Boedeker C."/>
            <person name="Pinto D."/>
            <person name="Vollmers J."/>
            <person name="Rivas-Marin E."/>
            <person name="Kohn T."/>
            <person name="Peeters S.H."/>
            <person name="Heuer A."/>
            <person name="Rast P."/>
            <person name="Oberbeckmann S."/>
            <person name="Bunk B."/>
            <person name="Jeske O."/>
            <person name="Meyerdierks A."/>
            <person name="Storesund J.E."/>
            <person name="Kallscheuer N."/>
            <person name="Luecker S."/>
            <person name="Lage O.M."/>
            <person name="Pohl T."/>
            <person name="Merkel B.J."/>
            <person name="Hornburger P."/>
            <person name="Mueller R.-W."/>
            <person name="Bruemmer F."/>
            <person name="Labrenz M."/>
            <person name="Spormann A.M."/>
            <person name="Op den Camp H."/>
            <person name="Overmann J."/>
            <person name="Amann R."/>
            <person name="Jetten M.S.M."/>
            <person name="Mascher T."/>
            <person name="Medema M.H."/>
            <person name="Devos D.P."/>
            <person name="Kaster A.-K."/>
            <person name="Ovreas L."/>
            <person name="Rohde M."/>
            <person name="Galperin M.Y."/>
            <person name="Jogler C."/>
        </authorList>
    </citation>
    <scope>NUCLEOTIDE SEQUENCE [LARGE SCALE GENOMIC DNA]</scope>
    <source>
        <strain evidence="10 11">Pla110</strain>
    </source>
</reference>
<dbReference type="HAMAP" id="MF_00336">
    <property type="entry name" value="BioD"/>
    <property type="match status" value="1"/>
</dbReference>
<protein>
    <recommendedName>
        <fullName evidence="9">ATP-dependent dethiobiotin synthetase BioD</fullName>
        <ecNumber evidence="9">6.3.3.3</ecNumber>
    </recommendedName>
    <alternativeName>
        <fullName evidence="9">DTB synthetase</fullName>
        <shortName evidence="9">DTBS</shortName>
    </alternativeName>
    <alternativeName>
        <fullName evidence="9">Dethiobiotin synthase</fullName>
    </alternativeName>
</protein>
<evidence type="ECO:0000256" key="1">
    <source>
        <dbReference type="ARBA" id="ARBA00022490"/>
    </source>
</evidence>
<comment type="function">
    <text evidence="9">Catalyzes a mechanistically unusual reaction, the ATP-dependent insertion of CO2 between the N7 and N8 nitrogen atoms of 7,8-diaminopelargonic acid (DAPA, also called 7,8-diammoniononanoate) to form a ureido ring.</text>
</comment>
<feature type="binding site" evidence="9">
    <location>
        <position position="56"/>
    </location>
    <ligand>
        <name>Mg(2+)</name>
        <dbReference type="ChEBI" id="CHEBI:18420"/>
    </ligand>
</feature>
<evidence type="ECO:0000256" key="5">
    <source>
        <dbReference type="ARBA" id="ARBA00022756"/>
    </source>
</evidence>
<feature type="binding site" evidence="9">
    <location>
        <position position="42"/>
    </location>
    <ligand>
        <name>substrate</name>
    </ligand>
</feature>
<evidence type="ECO:0000256" key="2">
    <source>
        <dbReference type="ARBA" id="ARBA00022598"/>
    </source>
</evidence>
<comment type="caution">
    <text evidence="9">Lacks conserved residue(s) required for the propagation of feature annotation.</text>
</comment>